<dbReference type="InterPro" id="IPR001812">
    <property type="entry name" value="Trypano_VSG_A_N_dom"/>
</dbReference>
<dbReference type="AlphaFoldDB" id="A0A1G4I5W4"/>
<dbReference type="RefSeq" id="XP_067078622.1">
    <property type="nucleotide sequence ID" value="XM_067222521.1"/>
</dbReference>
<evidence type="ECO:0000256" key="3">
    <source>
        <dbReference type="ARBA" id="ARBA00022475"/>
    </source>
</evidence>
<keyword evidence="4" id="KW-0336">GPI-anchor</keyword>
<gene>
    <name evidence="10" type="ORF">TEOVI_000476700</name>
</gene>
<evidence type="ECO:0000256" key="8">
    <source>
        <dbReference type="SAM" id="SignalP"/>
    </source>
</evidence>
<organism evidence="10 11">
    <name type="scientific">Trypanosoma equiperdum</name>
    <dbReference type="NCBI Taxonomy" id="5694"/>
    <lineage>
        <taxon>Eukaryota</taxon>
        <taxon>Discoba</taxon>
        <taxon>Euglenozoa</taxon>
        <taxon>Kinetoplastea</taxon>
        <taxon>Metakinetoplastina</taxon>
        <taxon>Trypanosomatida</taxon>
        <taxon>Trypanosomatidae</taxon>
        <taxon>Trypanosoma</taxon>
    </lineage>
</organism>
<comment type="function">
    <text evidence="1">VSG forms a coat on the surface of the parasite. The trypanosome evades the immune response of the host by expressing a series of antigenically distinct VSGs from an estimated 1000 VSG genes.</text>
</comment>
<comment type="caution">
    <text evidence="10">The sequence shown here is derived from an EMBL/GenBank/DDBJ whole genome shotgun (WGS) entry which is preliminary data.</text>
</comment>
<evidence type="ECO:0000256" key="5">
    <source>
        <dbReference type="ARBA" id="ARBA00023136"/>
    </source>
</evidence>
<dbReference type="Pfam" id="PF00913">
    <property type="entry name" value="Trypan_glycop"/>
    <property type="match status" value="1"/>
</dbReference>
<dbReference type="Gene3D" id="1.10.470.10">
    <property type="entry name" value="Variant Surface Glycoprotein, subunit A, domain 2"/>
    <property type="match status" value="1"/>
</dbReference>
<dbReference type="Gene3D" id="3.90.150.10">
    <property type="entry name" value="Variant Surface Glycoprotein, subunit A domain 1"/>
    <property type="match status" value="1"/>
</dbReference>
<evidence type="ECO:0000313" key="11">
    <source>
        <dbReference type="Proteomes" id="UP000195570"/>
    </source>
</evidence>
<dbReference type="Gene3D" id="4.10.110.20">
    <property type="entry name" value="Variant surface glycoprotein MITAT 1.2, VSG 221, C-terminal domain"/>
    <property type="match status" value="1"/>
</dbReference>
<feature type="signal peptide" evidence="8">
    <location>
        <begin position="1"/>
        <end position="23"/>
    </location>
</feature>
<keyword evidence="3" id="KW-1003">Cell membrane</keyword>
<proteinExistence type="predicted"/>
<dbReference type="EMBL" id="CZPT02000718">
    <property type="protein sequence ID" value="SCU67288.1"/>
    <property type="molecule type" value="Genomic_DNA"/>
</dbReference>
<protein>
    <submittedName>
        <fullName evidence="10">Variant surface protein (VSG), putative</fullName>
    </submittedName>
</protein>
<dbReference type="VEuPathDB" id="TriTrypDB:TEOVI_000476700"/>
<name>A0A1G4I5W4_TRYEQ</name>
<dbReference type="GO" id="GO:0005886">
    <property type="term" value="C:plasma membrane"/>
    <property type="evidence" value="ECO:0007669"/>
    <property type="project" value="UniProtKB-SubCell"/>
</dbReference>
<reference evidence="10" key="1">
    <citation type="submission" date="2016-09" db="EMBL/GenBank/DDBJ databases">
        <authorList>
            <person name="Hebert L."/>
            <person name="Moumen B."/>
        </authorList>
    </citation>
    <scope>NUCLEOTIDE SEQUENCE [LARGE SCALE GENOMIC DNA]</scope>
    <source>
        <strain evidence="10">OVI</strain>
    </source>
</reference>
<keyword evidence="8" id="KW-0732">Signal</keyword>
<comment type="subcellular location">
    <subcellularLocation>
        <location evidence="2">Cell membrane</location>
        <topology evidence="2">Lipid-anchor</topology>
        <topology evidence="2">GPI-anchor</topology>
    </subcellularLocation>
</comment>
<evidence type="ECO:0000256" key="4">
    <source>
        <dbReference type="ARBA" id="ARBA00022622"/>
    </source>
</evidence>
<keyword evidence="11" id="KW-1185">Reference proteome</keyword>
<evidence type="ECO:0000256" key="6">
    <source>
        <dbReference type="ARBA" id="ARBA00023180"/>
    </source>
</evidence>
<dbReference type="SUPFAM" id="SSF58087">
    <property type="entry name" value="Variant surface glycoprotein (N-terminal domain)"/>
    <property type="match status" value="1"/>
</dbReference>
<sequence>MHKSRIFLAIAVLSLAASRPAEPAAHNAFKWDEVKHLCSFAVFLKKVPAAVRHKAAEAQRAIEAAAEARTQATMAAYKAPGRNESIVYAATAAAADNCISATRADMEDLYSKGLTATAKAAQTTGHIEEFINLLKVAGAGGDSTGYCLQTAASDAPTADTTLDGDECTQLDFDDKAAQLTFEGDHMTATGFKQLSTKSLLGSQASKCALLAKNADDTVAATDLFQKKKEQKLLQGLLKVSAKHDGASTATLESLNTAAADWAIKQPTTQLHKLYNALAEAKATIEKQTYCGTDAKSVILHVVGAGKTGEEIEKYLKAIYPADKKNTAKTDAQAMIDKVAGTADNQKAKIQEQIVNTGATKIQGTTAESKQLKDISGNEQLQAAFIAQRVELFDASSSAAKACQSQKTQTTKITETDATCEKKGKENNCKDGCKWNSEGENKTCVVDPNYKPKQAEGGEKSENLSSTRPLFCLQFCFSNFFPLKFSLKNSCYLKNFLIYFNT</sequence>
<keyword evidence="6" id="KW-0325">Glycoprotein</keyword>
<dbReference type="GO" id="GO:0098552">
    <property type="term" value="C:side of membrane"/>
    <property type="evidence" value="ECO:0007669"/>
    <property type="project" value="UniProtKB-KW"/>
</dbReference>
<keyword evidence="5" id="KW-0472">Membrane</keyword>
<feature type="domain" description="Trypanosome variant surface glycoprotein A-type N-terminal" evidence="9">
    <location>
        <begin position="11"/>
        <end position="383"/>
    </location>
</feature>
<dbReference type="GO" id="GO:0042783">
    <property type="term" value="P:symbiont-mediated evasion of host immune response"/>
    <property type="evidence" value="ECO:0007669"/>
    <property type="project" value="InterPro"/>
</dbReference>
<evidence type="ECO:0000256" key="7">
    <source>
        <dbReference type="ARBA" id="ARBA00023288"/>
    </source>
</evidence>
<evidence type="ECO:0000259" key="9">
    <source>
        <dbReference type="Pfam" id="PF00913"/>
    </source>
</evidence>
<keyword evidence="7" id="KW-0449">Lipoprotein</keyword>
<dbReference type="Proteomes" id="UP000195570">
    <property type="component" value="Unassembled WGS sequence"/>
</dbReference>
<evidence type="ECO:0000313" key="10">
    <source>
        <dbReference type="EMBL" id="SCU67288.1"/>
    </source>
</evidence>
<dbReference type="InterPro" id="IPR027446">
    <property type="entry name" value="VSG_C_dom_sf"/>
</dbReference>
<evidence type="ECO:0000256" key="2">
    <source>
        <dbReference type="ARBA" id="ARBA00004609"/>
    </source>
</evidence>
<dbReference type="GeneID" id="92378707"/>
<dbReference type="SUPFAM" id="SSF118251">
    <property type="entry name" value="Variant surface glycoprotein MITAT 1.2, VSG 221, C-terminal domain"/>
    <property type="match status" value="1"/>
</dbReference>
<evidence type="ECO:0000256" key="1">
    <source>
        <dbReference type="ARBA" id="ARBA00002523"/>
    </source>
</evidence>
<feature type="chain" id="PRO_5009235223" evidence="8">
    <location>
        <begin position="24"/>
        <end position="501"/>
    </location>
</feature>
<accession>A0A1G4I5W4</accession>